<evidence type="ECO:0000313" key="1">
    <source>
        <dbReference type="EMBL" id="TEA36882.1"/>
    </source>
</evidence>
<accession>A0A484GMD8</accession>
<proteinExistence type="predicted"/>
<name>A0A484GMD8_SOUCH</name>
<dbReference type="EMBL" id="QWLN02005732">
    <property type="protein sequence ID" value="TEA36882.1"/>
    <property type="molecule type" value="Genomic_DNA"/>
</dbReference>
<sequence length="63" mass="6920">GLKVIQLKFLNPRFLTRVGLYQLTAKGNGREDLPSSFLVLEGATDSASVSLEPPKWKMSPGFL</sequence>
<dbReference type="Proteomes" id="UP000295264">
    <property type="component" value="Unassembled WGS sequence"/>
</dbReference>
<comment type="caution">
    <text evidence="1">The sequence shown here is derived from an EMBL/GenBank/DDBJ whole genome shotgun (WGS) entry which is preliminary data.</text>
</comment>
<evidence type="ECO:0000313" key="2">
    <source>
        <dbReference type="Proteomes" id="UP000295264"/>
    </source>
</evidence>
<organism evidence="1 2">
    <name type="scientific">Sousa chinensis</name>
    <name type="common">Indo-pacific humpbacked dolphin</name>
    <name type="synonym">Steno chinensis</name>
    <dbReference type="NCBI Taxonomy" id="103600"/>
    <lineage>
        <taxon>Eukaryota</taxon>
        <taxon>Metazoa</taxon>
        <taxon>Chordata</taxon>
        <taxon>Craniata</taxon>
        <taxon>Vertebrata</taxon>
        <taxon>Euteleostomi</taxon>
        <taxon>Mammalia</taxon>
        <taxon>Eutheria</taxon>
        <taxon>Laurasiatheria</taxon>
        <taxon>Artiodactyla</taxon>
        <taxon>Whippomorpha</taxon>
        <taxon>Cetacea</taxon>
        <taxon>Odontoceti</taxon>
        <taxon>Delphinidae</taxon>
        <taxon>Sousa</taxon>
    </lineage>
</organism>
<dbReference type="AlphaFoldDB" id="A0A484GMD8"/>
<reference evidence="1 2" key="1">
    <citation type="journal article" date="2018" name="Genomics">
        <title>Molecular footprints of inshore aquatic adaptation in Indo-Pacific humpback dolphin (Sousa chinensis).</title>
        <authorList>
            <person name="Ming Y."/>
            <person name="Jian J."/>
            <person name="Yu F."/>
            <person name="Yu X."/>
            <person name="Wang J."/>
            <person name="Liu W."/>
        </authorList>
    </citation>
    <scope>NUCLEOTIDE SEQUENCE [LARGE SCALE GENOMIC DNA]</scope>
    <source>
        <strain evidence="1">MY-2018</strain>
        <tissue evidence="1">Skin</tissue>
    </source>
</reference>
<gene>
    <name evidence="1" type="ORF">DBR06_SOUSAS32310015</name>
</gene>
<protein>
    <submittedName>
        <fullName evidence="1">Uncharacterized protein</fullName>
    </submittedName>
</protein>
<keyword evidence="2" id="KW-1185">Reference proteome</keyword>
<feature type="non-terminal residue" evidence="1">
    <location>
        <position position="1"/>
    </location>
</feature>